<sequence length="45" mass="4915">MWFFGQFARATFDEPDAASCLNVLQAIPPAGTVGITKEIIVQKEC</sequence>
<evidence type="ECO:0000313" key="1">
    <source>
        <dbReference type="EMBL" id="EPC38763.1"/>
    </source>
</evidence>
<protein>
    <submittedName>
        <fullName evidence="1">Uncharacterized protein</fullName>
    </submittedName>
</protein>
<dbReference type="Proteomes" id="UP000014270">
    <property type="component" value="Unassembled WGS sequence"/>
</dbReference>
<comment type="caution">
    <text evidence="1">The sequence shown here is derived from an EMBL/GenBank/DDBJ whole genome shotgun (WGS) entry which is preliminary data.</text>
</comment>
<organism evidence="1 2">
    <name type="scientific">Lacticaseibacillus paracasei subsp. paracasei Lpp225</name>
    <dbReference type="NCBI Taxonomy" id="1256225"/>
    <lineage>
        <taxon>Bacteria</taxon>
        <taxon>Bacillati</taxon>
        <taxon>Bacillota</taxon>
        <taxon>Bacilli</taxon>
        <taxon>Lactobacillales</taxon>
        <taxon>Lactobacillaceae</taxon>
        <taxon>Lacticaseibacillus</taxon>
    </lineage>
</organism>
<evidence type="ECO:0000313" key="2">
    <source>
        <dbReference type="Proteomes" id="UP000014270"/>
    </source>
</evidence>
<dbReference type="EMBL" id="ANMM01000003">
    <property type="protein sequence ID" value="EPC38763.1"/>
    <property type="molecule type" value="Genomic_DNA"/>
</dbReference>
<dbReference type="PATRIC" id="fig|1256225.3.peg.570"/>
<reference evidence="1 2" key="1">
    <citation type="journal article" date="2013" name="PLoS ONE">
        <title>Lactobacillus paracasei comparative genomics: towards species pan-genome definition and exploitation of diversity.</title>
        <authorList>
            <person name="Smokvina T."/>
            <person name="Wels M."/>
            <person name="Polka J."/>
            <person name="Chervaux C."/>
            <person name="Brisse S."/>
            <person name="Boekhorst J."/>
            <person name="van Hylckama Vlieg J.E."/>
            <person name="Siezen R.J."/>
        </authorList>
    </citation>
    <scope>NUCLEOTIDE SEQUENCE [LARGE SCALE GENOMIC DNA]</scope>
    <source>
        <strain evidence="1 2">Lpp225</strain>
    </source>
</reference>
<name>S2P686_LACPA</name>
<gene>
    <name evidence="1" type="ORF">Lpp225_0562</name>
</gene>
<proteinExistence type="predicted"/>
<accession>S2P686</accession>
<dbReference type="AlphaFoldDB" id="S2P686"/>